<dbReference type="OrthoDB" id="10323578at2759"/>
<dbReference type="AlphaFoldDB" id="A0A0D2BSQ6"/>
<feature type="compositionally biased region" description="Basic and acidic residues" evidence="1">
    <location>
        <begin position="70"/>
        <end position="79"/>
    </location>
</feature>
<evidence type="ECO:0000313" key="2">
    <source>
        <dbReference type="EMBL" id="KIW22058.1"/>
    </source>
</evidence>
<reference evidence="2 3" key="1">
    <citation type="submission" date="2015-01" db="EMBL/GenBank/DDBJ databases">
        <title>The Genome Sequence of Cladophialophora immunda CBS83496.</title>
        <authorList>
            <consortium name="The Broad Institute Genomics Platform"/>
            <person name="Cuomo C."/>
            <person name="de Hoog S."/>
            <person name="Gorbushina A."/>
            <person name="Stielow B."/>
            <person name="Teixiera M."/>
            <person name="Abouelleil A."/>
            <person name="Chapman S.B."/>
            <person name="Priest M."/>
            <person name="Young S.K."/>
            <person name="Wortman J."/>
            <person name="Nusbaum C."/>
            <person name="Birren B."/>
        </authorList>
    </citation>
    <scope>NUCLEOTIDE SEQUENCE [LARGE SCALE GENOMIC DNA]</scope>
    <source>
        <strain evidence="2 3">CBS 83496</strain>
    </source>
</reference>
<accession>A0A0D2BSQ6</accession>
<sequence>MTKARQDLNIIEFDPNTTRYGKRIPKEAWDKIRAQVLPYLALSVANIRRELKSQQIFVTEHQLQRKVKKWRSDEKRSSESPRAIGLSRDPATLKHVSGREKKRKDMTQTPRVRGTPRLTSNIDSDL</sequence>
<feature type="compositionally biased region" description="Basic and acidic residues" evidence="1">
    <location>
        <begin position="97"/>
        <end position="106"/>
    </location>
</feature>
<gene>
    <name evidence="2" type="ORF">PV07_12550</name>
</gene>
<dbReference type="GeneID" id="27351744"/>
<protein>
    <recommendedName>
        <fullName evidence="4">Clr5 domain-containing protein</fullName>
    </recommendedName>
</protein>
<evidence type="ECO:0000256" key="1">
    <source>
        <dbReference type="SAM" id="MobiDB-lite"/>
    </source>
</evidence>
<dbReference type="Proteomes" id="UP000054466">
    <property type="component" value="Unassembled WGS sequence"/>
</dbReference>
<organism evidence="2 3">
    <name type="scientific">Cladophialophora immunda</name>
    <dbReference type="NCBI Taxonomy" id="569365"/>
    <lineage>
        <taxon>Eukaryota</taxon>
        <taxon>Fungi</taxon>
        <taxon>Dikarya</taxon>
        <taxon>Ascomycota</taxon>
        <taxon>Pezizomycotina</taxon>
        <taxon>Eurotiomycetes</taxon>
        <taxon>Chaetothyriomycetidae</taxon>
        <taxon>Chaetothyriales</taxon>
        <taxon>Herpotrichiellaceae</taxon>
        <taxon>Cladophialophora</taxon>
    </lineage>
</organism>
<keyword evidence="3" id="KW-1185">Reference proteome</keyword>
<feature type="compositionally biased region" description="Polar residues" evidence="1">
    <location>
        <begin position="117"/>
        <end position="126"/>
    </location>
</feature>
<name>A0A0D2BSQ6_9EURO</name>
<dbReference type="EMBL" id="KN847052">
    <property type="protein sequence ID" value="KIW22058.1"/>
    <property type="molecule type" value="Genomic_DNA"/>
</dbReference>
<proteinExistence type="predicted"/>
<evidence type="ECO:0008006" key="4">
    <source>
        <dbReference type="Google" id="ProtNLM"/>
    </source>
</evidence>
<dbReference type="HOGENOM" id="CLU_133361_0_0_1"/>
<dbReference type="RefSeq" id="XP_016242274.1">
    <property type="nucleotide sequence ID" value="XM_016400085.1"/>
</dbReference>
<dbReference type="VEuPathDB" id="FungiDB:PV07_12550"/>
<evidence type="ECO:0000313" key="3">
    <source>
        <dbReference type="Proteomes" id="UP000054466"/>
    </source>
</evidence>
<feature type="region of interest" description="Disordered" evidence="1">
    <location>
        <begin position="69"/>
        <end position="126"/>
    </location>
</feature>